<feature type="compositionally biased region" description="Basic residues" evidence="1">
    <location>
        <begin position="336"/>
        <end position="345"/>
    </location>
</feature>
<dbReference type="Proteomes" id="UP001055439">
    <property type="component" value="Chromosome 6"/>
</dbReference>
<dbReference type="FunFam" id="3.30.530.20:FF:000028">
    <property type="entry name" value="Phosphatidylinositol transfer protein 5"/>
    <property type="match status" value="1"/>
</dbReference>
<name>A0A9E7G6S2_9LILI</name>
<dbReference type="EMBL" id="CP097508">
    <property type="protein sequence ID" value="URE09961.1"/>
    <property type="molecule type" value="Genomic_DNA"/>
</dbReference>
<keyword evidence="4" id="KW-1185">Reference proteome</keyword>
<dbReference type="AlphaFoldDB" id="A0A9E7G6S2"/>
<dbReference type="SUPFAM" id="SSF55961">
    <property type="entry name" value="Bet v1-like"/>
    <property type="match status" value="1"/>
</dbReference>
<sequence>KQKLKPTSLVPSGEQIGGGERLQFCFRDEKTCFGKGEVPASSNMVQIRELRIVLPISLEEVGVDLLAASCEHVLWSQIHVMQYEIALMYTIMKMKQQNTTSGQGVETLQSIPFENEELGKGQHQRRIYHFESVIPPWLKTFTPAKVLALEEESWNAYPKSKTGSVVIKQCPHLKQCCLTIETMNKADNGCSENVHGLSKELLAKRKVEIIDIASVSRDYWSKVAGTAKLDLAEFKSHKSGRGPLLRGWQASCQPVMTAYKLLTMDAPIWGLGFCMEEAIIASQKAVLLEFHKLCFAWIDEWFGMTLEQITEMEKQNELLLKKRFQISSFGSSKQDVKRKNKHGSKKIVEVSNNPSSCKQ</sequence>
<dbReference type="InterPro" id="IPR001666">
    <property type="entry name" value="PI_transfer"/>
</dbReference>
<proteinExistence type="predicted"/>
<feature type="domain" description="Phosphatidylinositol transfer protein N-terminal" evidence="2">
    <location>
        <begin position="75"/>
        <end position="316"/>
    </location>
</feature>
<dbReference type="InterPro" id="IPR023393">
    <property type="entry name" value="START-like_dom_sf"/>
</dbReference>
<dbReference type="GO" id="GO:0008526">
    <property type="term" value="F:phosphatidylinositol transfer activity"/>
    <property type="evidence" value="ECO:0007669"/>
    <property type="project" value="UniProtKB-ARBA"/>
</dbReference>
<evidence type="ECO:0000313" key="3">
    <source>
        <dbReference type="EMBL" id="URE09961.1"/>
    </source>
</evidence>
<evidence type="ECO:0000313" key="4">
    <source>
        <dbReference type="Proteomes" id="UP001055439"/>
    </source>
</evidence>
<dbReference type="InterPro" id="IPR055261">
    <property type="entry name" value="PI_transfer_N"/>
</dbReference>
<dbReference type="PANTHER" id="PTHR10658:SF11">
    <property type="entry name" value="VIBRATOR, ISOFORM B"/>
    <property type="match status" value="1"/>
</dbReference>
<reference evidence="3" key="1">
    <citation type="submission" date="2022-05" db="EMBL/GenBank/DDBJ databases">
        <title>The Musa troglodytarum L. genome provides insights into the mechanism of non-climacteric behaviour and enrichment of carotenoids.</title>
        <authorList>
            <person name="Wang J."/>
        </authorList>
    </citation>
    <scope>NUCLEOTIDE SEQUENCE</scope>
    <source>
        <tissue evidence="3">Leaf</tissue>
    </source>
</reference>
<evidence type="ECO:0000259" key="2">
    <source>
        <dbReference type="Pfam" id="PF02121"/>
    </source>
</evidence>
<dbReference type="Pfam" id="PF02121">
    <property type="entry name" value="IP_trans"/>
    <property type="match status" value="1"/>
</dbReference>
<organism evidence="3 4">
    <name type="scientific">Musa troglodytarum</name>
    <name type="common">fe'i banana</name>
    <dbReference type="NCBI Taxonomy" id="320322"/>
    <lineage>
        <taxon>Eukaryota</taxon>
        <taxon>Viridiplantae</taxon>
        <taxon>Streptophyta</taxon>
        <taxon>Embryophyta</taxon>
        <taxon>Tracheophyta</taxon>
        <taxon>Spermatophyta</taxon>
        <taxon>Magnoliopsida</taxon>
        <taxon>Liliopsida</taxon>
        <taxon>Zingiberales</taxon>
        <taxon>Musaceae</taxon>
        <taxon>Musa</taxon>
    </lineage>
</organism>
<dbReference type="OrthoDB" id="10053061at2759"/>
<dbReference type="GO" id="GO:0005737">
    <property type="term" value="C:cytoplasm"/>
    <property type="evidence" value="ECO:0007669"/>
    <property type="project" value="UniProtKB-ARBA"/>
</dbReference>
<feature type="compositionally biased region" description="Polar residues" evidence="1">
    <location>
        <begin position="350"/>
        <end position="359"/>
    </location>
</feature>
<accession>A0A9E7G6S2</accession>
<protein>
    <submittedName>
        <fullName evidence="3">Phosphatidylinositol transfer protein</fullName>
    </submittedName>
</protein>
<feature type="non-terminal residue" evidence="3">
    <location>
        <position position="1"/>
    </location>
</feature>
<evidence type="ECO:0000256" key="1">
    <source>
        <dbReference type="SAM" id="MobiDB-lite"/>
    </source>
</evidence>
<feature type="region of interest" description="Disordered" evidence="1">
    <location>
        <begin position="330"/>
        <end position="359"/>
    </location>
</feature>
<dbReference type="PRINTS" id="PR00391">
    <property type="entry name" value="PITRANSFER"/>
</dbReference>
<dbReference type="GO" id="GO:0071944">
    <property type="term" value="C:cell periphery"/>
    <property type="evidence" value="ECO:0007669"/>
    <property type="project" value="UniProtKB-ARBA"/>
</dbReference>
<dbReference type="PANTHER" id="PTHR10658">
    <property type="entry name" value="PHOSPHATIDYLINOSITOL TRANSFER PROTEIN"/>
    <property type="match status" value="1"/>
</dbReference>
<gene>
    <name evidence="3" type="ORF">MUK42_22390</name>
</gene>
<dbReference type="Gene3D" id="3.30.530.20">
    <property type="match status" value="1"/>
</dbReference>